<dbReference type="Pfam" id="PF00931">
    <property type="entry name" value="NB-ARC"/>
    <property type="match status" value="1"/>
</dbReference>
<dbReference type="Gene3D" id="3.80.10.10">
    <property type="entry name" value="Ribonuclease Inhibitor"/>
    <property type="match status" value="1"/>
</dbReference>
<dbReference type="Proteomes" id="UP000324897">
    <property type="component" value="Chromosome 2"/>
</dbReference>
<dbReference type="PANTHER" id="PTHR23155:SF1228">
    <property type="entry name" value="NB-ARC DOMAIN CONTAINING PROTEIN, EXPRESSED"/>
    <property type="match status" value="1"/>
</dbReference>
<feature type="domain" description="NB-ARC" evidence="3">
    <location>
        <begin position="44"/>
        <end position="97"/>
    </location>
</feature>
<dbReference type="InterPro" id="IPR044974">
    <property type="entry name" value="Disease_R_plants"/>
</dbReference>
<evidence type="ECO:0000313" key="6">
    <source>
        <dbReference type="Proteomes" id="UP000324897"/>
    </source>
</evidence>
<evidence type="ECO:0000256" key="1">
    <source>
        <dbReference type="ARBA" id="ARBA00022737"/>
    </source>
</evidence>
<accession>A0A5J9UKS2</accession>
<dbReference type="Pfam" id="PF23598">
    <property type="entry name" value="LRR_14"/>
    <property type="match status" value="1"/>
</dbReference>
<reference evidence="5 6" key="1">
    <citation type="journal article" date="2019" name="Sci. Rep.">
        <title>A high-quality genome of Eragrostis curvula grass provides insights into Poaceae evolution and supports new strategies to enhance forage quality.</title>
        <authorList>
            <person name="Carballo J."/>
            <person name="Santos B.A.C.M."/>
            <person name="Zappacosta D."/>
            <person name="Garbus I."/>
            <person name="Selva J.P."/>
            <person name="Gallo C.A."/>
            <person name="Diaz A."/>
            <person name="Albertini E."/>
            <person name="Caccamo M."/>
            <person name="Echenique V."/>
        </authorList>
    </citation>
    <scope>NUCLEOTIDE SEQUENCE [LARGE SCALE GENOMIC DNA]</scope>
    <source>
        <strain evidence="6">cv. Victoria</strain>
        <tissue evidence="5">Leaf</tissue>
    </source>
</reference>
<dbReference type="SUPFAM" id="SSF52540">
    <property type="entry name" value="P-loop containing nucleoside triphosphate hydrolases"/>
    <property type="match status" value="1"/>
</dbReference>
<dbReference type="InterPro" id="IPR002182">
    <property type="entry name" value="NB-ARC"/>
</dbReference>
<dbReference type="Gramene" id="TVU23898">
    <property type="protein sequence ID" value="TVU23898"/>
    <property type="gene ID" value="EJB05_26284"/>
</dbReference>
<comment type="caution">
    <text evidence="5">The sequence shown here is derived from an EMBL/GenBank/DDBJ whole genome shotgun (WGS) entry which is preliminary data.</text>
</comment>
<dbReference type="GO" id="GO:0043531">
    <property type="term" value="F:ADP binding"/>
    <property type="evidence" value="ECO:0007669"/>
    <property type="project" value="InterPro"/>
</dbReference>
<dbReference type="PANTHER" id="PTHR23155">
    <property type="entry name" value="DISEASE RESISTANCE PROTEIN RP"/>
    <property type="match status" value="1"/>
</dbReference>
<organism evidence="5 6">
    <name type="scientific">Eragrostis curvula</name>
    <name type="common">weeping love grass</name>
    <dbReference type="NCBI Taxonomy" id="38414"/>
    <lineage>
        <taxon>Eukaryota</taxon>
        <taxon>Viridiplantae</taxon>
        <taxon>Streptophyta</taxon>
        <taxon>Embryophyta</taxon>
        <taxon>Tracheophyta</taxon>
        <taxon>Spermatophyta</taxon>
        <taxon>Magnoliopsida</taxon>
        <taxon>Liliopsida</taxon>
        <taxon>Poales</taxon>
        <taxon>Poaceae</taxon>
        <taxon>PACMAD clade</taxon>
        <taxon>Chloridoideae</taxon>
        <taxon>Eragrostideae</taxon>
        <taxon>Eragrostidinae</taxon>
        <taxon>Eragrostis</taxon>
    </lineage>
</organism>
<dbReference type="OrthoDB" id="1749650at2759"/>
<evidence type="ECO:0000256" key="2">
    <source>
        <dbReference type="SAM" id="SignalP"/>
    </source>
</evidence>
<dbReference type="SUPFAM" id="SSF52047">
    <property type="entry name" value="RNI-like"/>
    <property type="match status" value="1"/>
</dbReference>
<feature type="domain" description="Disease resistance R13L4/SHOC-2-like LRR" evidence="4">
    <location>
        <begin position="108"/>
        <end position="196"/>
    </location>
</feature>
<dbReference type="InterPro" id="IPR055414">
    <property type="entry name" value="LRR_R13L4/SHOC2-like"/>
</dbReference>
<keyword evidence="2" id="KW-0732">Signal</keyword>
<dbReference type="AlphaFoldDB" id="A0A5J9UKS2"/>
<dbReference type="InterPro" id="IPR032675">
    <property type="entry name" value="LRR_dom_sf"/>
</dbReference>
<protein>
    <submittedName>
        <fullName evidence="5">Uncharacterized protein</fullName>
    </submittedName>
</protein>
<dbReference type="EMBL" id="RWGY01000013">
    <property type="protein sequence ID" value="TVU23898.1"/>
    <property type="molecule type" value="Genomic_DNA"/>
</dbReference>
<dbReference type="InterPro" id="IPR027417">
    <property type="entry name" value="P-loop_NTPase"/>
</dbReference>
<keyword evidence="1" id="KW-0677">Repeat</keyword>
<sequence>MHAIEAGLVSITYALPACLALECTHQAQAMTKLDMFLHTIYLNFSLSRDRYFIVIDDIWENESWEETIEWALLENSGSRIIITTRNSTVAEKISDEHTADASIIGMLQLRSFISYRCAVDKLALLSSFKHLRVLDMEDCNNLRSSHLVHLGSLLHLRYLGMQNTDVQRLPNEIGALKLLQTLNLDSTYTRHLTPNIS</sequence>
<evidence type="ECO:0000259" key="4">
    <source>
        <dbReference type="Pfam" id="PF23598"/>
    </source>
</evidence>
<feature type="non-terminal residue" evidence="5">
    <location>
        <position position="1"/>
    </location>
</feature>
<evidence type="ECO:0000259" key="3">
    <source>
        <dbReference type="Pfam" id="PF00931"/>
    </source>
</evidence>
<name>A0A5J9UKS2_9POAL</name>
<evidence type="ECO:0000313" key="5">
    <source>
        <dbReference type="EMBL" id="TVU23898.1"/>
    </source>
</evidence>
<feature type="signal peptide" evidence="2">
    <location>
        <begin position="1"/>
        <end position="20"/>
    </location>
</feature>
<proteinExistence type="predicted"/>
<feature type="chain" id="PRO_5023878377" evidence="2">
    <location>
        <begin position="21"/>
        <end position="197"/>
    </location>
</feature>
<dbReference type="Gene3D" id="3.40.50.300">
    <property type="entry name" value="P-loop containing nucleotide triphosphate hydrolases"/>
    <property type="match status" value="1"/>
</dbReference>
<keyword evidence="6" id="KW-1185">Reference proteome</keyword>
<dbReference type="GO" id="GO:0098542">
    <property type="term" value="P:defense response to other organism"/>
    <property type="evidence" value="ECO:0007669"/>
    <property type="project" value="TreeGrafter"/>
</dbReference>
<gene>
    <name evidence="5" type="ORF">EJB05_26284</name>
</gene>